<dbReference type="InterPro" id="IPR050808">
    <property type="entry name" value="Phage_Integrase"/>
</dbReference>
<dbReference type="RefSeq" id="WP_262950081.1">
    <property type="nucleotide sequence ID" value="NZ_JAOSLA010000002.1"/>
</dbReference>
<dbReference type="Gene3D" id="1.10.443.10">
    <property type="entry name" value="Intergrase catalytic core"/>
    <property type="match status" value="1"/>
</dbReference>
<evidence type="ECO:0000259" key="5">
    <source>
        <dbReference type="PROSITE" id="PS51898"/>
    </source>
</evidence>
<dbReference type="SUPFAM" id="SSF56349">
    <property type="entry name" value="DNA breaking-rejoining enzymes"/>
    <property type="match status" value="1"/>
</dbReference>
<proteinExistence type="inferred from homology"/>
<evidence type="ECO:0000313" key="7">
    <source>
        <dbReference type="Proteomes" id="UP001139994"/>
    </source>
</evidence>
<reference evidence="6" key="1">
    <citation type="journal article" date="2022" name="Microbiol. Spectr.">
        <title>An Nuclear Magnetic Resonance Fingerprint Matching Approach for the Identification and Structural Re-Evaluation of Pseudomonas Lipopeptides.</title>
        <authorList>
            <person name="De Roo V."/>
            <person name="Verleysen Y."/>
            <person name="Kovacs B."/>
            <person name="De Vleeschouwer M."/>
            <person name="Muangkaew P."/>
            <person name="Girard L."/>
            <person name="Hofte M."/>
            <person name="De Mot R."/>
            <person name="Madder A."/>
            <person name="Geudens N."/>
            <person name="Martins J.C."/>
        </authorList>
    </citation>
    <scope>NUCLEOTIDE SEQUENCE</scope>
    <source>
        <strain evidence="6">COR51</strain>
    </source>
</reference>
<accession>A0ABT2V611</accession>
<sequence length="430" mass="45913">MSNTKRLLSTLKAFHLDRPDATWEELRARLRDIAEEALGNPQGDLYGLVLSDIAEDLAGIAETMPMGLGQAKALMMAQRVVRASQGRHSGDLRGIVELLEGDLKGAIVPSYQIGRSDSAPVPESICMSQGVPKESLQKAQAMTFMDLHDAYMAERGEGMAPATIKNMTSTAKTVAGILGDLDMRSHTRANMVALKAALMETRKASTVNKLLTNVGALTAWGVATGLMTHDYARKLTITKGANSERQAFASGQIMELTKVATTGYLKGDWKGHALALGLSTGARIGEIHQVHGCDFIKDEDGQWFLSINDDNGKTLKNSHSRRVVPLVGIPEEIIKTLAAAPGRVFKQSMSGFAAQLNAAIRDTLGIAAGEGLSFHSLRHSLASDLKTQGVAVGVVQAILGHSSGSLAFDLYGSNAAASKRLMVDALRLIR</sequence>
<dbReference type="EMBL" id="JAOSLA010000002">
    <property type="protein sequence ID" value="MCU7236818.1"/>
    <property type="molecule type" value="Genomic_DNA"/>
</dbReference>
<dbReference type="InterPro" id="IPR002104">
    <property type="entry name" value="Integrase_catalytic"/>
</dbReference>
<dbReference type="Pfam" id="PF00589">
    <property type="entry name" value="Phage_integrase"/>
    <property type="match status" value="1"/>
</dbReference>
<dbReference type="PANTHER" id="PTHR30629">
    <property type="entry name" value="PROPHAGE INTEGRASE"/>
    <property type="match status" value="1"/>
</dbReference>
<evidence type="ECO:0000256" key="2">
    <source>
        <dbReference type="ARBA" id="ARBA00022908"/>
    </source>
</evidence>
<feature type="domain" description="Tyr recombinase" evidence="5">
    <location>
        <begin position="243"/>
        <end position="424"/>
    </location>
</feature>
<keyword evidence="4" id="KW-0233">DNA recombination</keyword>
<keyword evidence="7" id="KW-1185">Reference proteome</keyword>
<evidence type="ECO:0000313" key="6">
    <source>
        <dbReference type="EMBL" id="MCU7236818.1"/>
    </source>
</evidence>
<evidence type="ECO:0000256" key="1">
    <source>
        <dbReference type="ARBA" id="ARBA00008857"/>
    </source>
</evidence>
<organism evidence="6 7">
    <name type="scientific">Pseudomonas peradeniyensis</name>
    <dbReference type="NCBI Taxonomy" id="2745488"/>
    <lineage>
        <taxon>Bacteria</taxon>
        <taxon>Pseudomonadati</taxon>
        <taxon>Pseudomonadota</taxon>
        <taxon>Gammaproteobacteria</taxon>
        <taxon>Pseudomonadales</taxon>
        <taxon>Pseudomonadaceae</taxon>
        <taxon>Pseudomonas</taxon>
    </lineage>
</organism>
<evidence type="ECO:0000256" key="3">
    <source>
        <dbReference type="ARBA" id="ARBA00023125"/>
    </source>
</evidence>
<keyword evidence="2" id="KW-0229">DNA integration</keyword>
<dbReference type="Gene3D" id="1.10.150.130">
    <property type="match status" value="1"/>
</dbReference>
<dbReference type="InterPro" id="IPR010998">
    <property type="entry name" value="Integrase_recombinase_N"/>
</dbReference>
<comment type="similarity">
    <text evidence="1">Belongs to the 'phage' integrase family.</text>
</comment>
<dbReference type="Proteomes" id="UP001139994">
    <property type="component" value="Unassembled WGS sequence"/>
</dbReference>
<gene>
    <name evidence="6" type="ORF">OC929_02055</name>
</gene>
<dbReference type="InterPro" id="IPR011010">
    <property type="entry name" value="DNA_brk_join_enz"/>
</dbReference>
<dbReference type="PANTHER" id="PTHR30629:SF2">
    <property type="entry name" value="PROPHAGE INTEGRASE INTS-RELATED"/>
    <property type="match status" value="1"/>
</dbReference>
<evidence type="ECO:0000256" key="4">
    <source>
        <dbReference type="ARBA" id="ARBA00023172"/>
    </source>
</evidence>
<reference evidence="6" key="2">
    <citation type="submission" date="2022-09" db="EMBL/GenBank/DDBJ databases">
        <authorList>
            <person name="Cesa-Luna C."/>
            <person name="Girard L."/>
            <person name="Lood C."/>
            <person name="Hofte M."/>
            <person name="De Mot R."/>
        </authorList>
    </citation>
    <scope>NUCLEOTIDE SEQUENCE</scope>
    <source>
        <strain evidence="6">COR51</strain>
    </source>
</reference>
<keyword evidence="3" id="KW-0238">DNA-binding</keyword>
<dbReference type="InterPro" id="IPR013762">
    <property type="entry name" value="Integrase-like_cat_sf"/>
</dbReference>
<dbReference type="PROSITE" id="PS51898">
    <property type="entry name" value="TYR_RECOMBINASE"/>
    <property type="match status" value="1"/>
</dbReference>
<comment type="caution">
    <text evidence="6">The sequence shown here is derived from an EMBL/GenBank/DDBJ whole genome shotgun (WGS) entry which is preliminary data.</text>
</comment>
<name>A0ABT2V611_9PSED</name>
<reference evidence="6" key="3">
    <citation type="journal article" date="2023" name="mSystems">
        <title>Charting the Lipopeptidome of Nonpathogenic Pseudomonas.</title>
        <authorList>
            <person name="Cesa-Luna C."/>
            <person name="Geudens N."/>
            <person name="Girard L."/>
            <person name="De Roo V."/>
            <person name="Maklad H.R."/>
            <person name="Martins J.C."/>
            <person name="Hofte M."/>
            <person name="De Mot R."/>
        </authorList>
    </citation>
    <scope>NUCLEOTIDE SEQUENCE</scope>
    <source>
        <strain evidence="6">COR51</strain>
    </source>
</reference>
<protein>
    <submittedName>
        <fullName evidence="6">Tyrosine-type recombinase/integrase</fullName>
    </submittedName>
</protein>